<comment type="catalytic activity">
    <reaction evidence="5">
        <text>2-succinylbenzoate + ATP + CoA = 2-succinylbenzoyl-CoA + AMP + diphosphate</text>
        <dbReference type="Rhea" id="RHEA:17009"/>
        <dbReference type="ChEBI" id="CHEBI:18325"/>
        <dbReference type="ChEBI" id="CHEBI:30616"/>
        <dbReference type="ChEBI" id="CHEBI:33019"/>
        <dbReference type="ChEBI" id="CHEBI:57287"/>
        <dbReference type="ChEBI" id="CHEBI:57364"/>
        <dbReference type="ChEBI" id="CHEBI:456215"/>
        <dbReference type="EC" id="6.2.1.26"/>
    </reaction>
</comment>
<accession>A0ABV2E5J4</accession>
<evidence type="ECO:0000256" key="2">
    <source>
        <dbReference type="ARBA" id="ARBA00022598"/>
    </source>
</evidence>
<dbReference type="PROSITE" id="PS00455">
    <property type="entry name" value="AMP_BINDING"/>
    <property type="match status" value="1"/>
</dbReference>
<dbReference type="NCBIfam" id="TIGR01923">
    <property type="entry name" value="menE"/>
    <property type="match status" value="1"/>
</dbReference>
<dbReference type="RefSeq" id="WP_230820988.1">
    <property type="nucleotide sequence ID" value="NZ_JAJNCU010000001.1"/>
</dbReference>
<comment type="caution">
    <text evidence="8">The sequence shown here is derived from an EMBL/GenBank/DDBJ whole genome shotgun (WGS) entry which is preliminary data.</text>
</comment>
<evidence type="ECO:0000259" key="7">
    <source>
        <dbReference type="Pfam" id="PF13193"/>
    </source>
</evidence>
<dbReference type="Proteomes" id="UP001549019">
    <property type="component" value="Unassembled WGS sequence"/>
</dbReference>
<gene>
    <name evidence="5" type="primary">menE</name>
    <name evidence="8" type="ORF">ABHD89_000050</name>
</gene>
<comment type="similarity">
    <text evidence="5">Belongs to the ATP-dependent AMP-binding enzyme family. MenE subfamily.</text>
</comment>
<evidence type="ECO:0000256" key="3">
    <source>
        <dbReference type="ARBA" id="ARBA00022741"/>
    </source>
</evidence>
<dbReference type="Pfam" id="PF00501">
    <property type="entry name" value="AMP-binding"/>
    <property type="match status" value="1"/>
</dbReference>
<dbReference type="Pfam" id="PF13193">
    <property type="entry name" value="AMP-binding_C"/>
    <property type="match status" value="1"/>
</dbReference>
<dbReference type="Gene3D" id="3.40.50.12780">
    <property type="entry name" value="N-terminal domain of ligase-like"/>
    <property type="match status" value="1"/>
</dbReference>
<dbReference type="EC" id="6.2.1.26" evidence="5"/>
<keyword evidence="3 5" id="KW-0547">Nucleotide-binding</keyword>
<dbReference type="GO" id="GO:0008756">
    <property type="term" value="F:o-succinylbenzoate-CoA ligase activity"/>
    <property type="evidence" value="ECO:0007669"/>
    <property type="project" value="UniProtKB-EC"/>
</dbReference>
<keyword evidence="4 5" id="KW-0067">ATP-binding</keyword>
<dbReference type="InterPro" id="IPR042099">
    <property type="entry name" value="ANL_N_sf"/>
</dbReference>
<dbReference type="InterPro" id="IPR045851">
    <property type="entry name" value="AMP-bd_C_sf"/>
</dbReference>
<keyword evidence="1 5" id="KW-0474">Menaquinone biosynthesis</keyword>
<feature type="domain" description="AMP-binding enzyme C-terminal" evidence="7">
    <location>
        <begin position="373"/>
        <end position="445"/>
    </location>
</feature>
<protein>
    <recommendedName>
        <fullName evidence="5">2-succinylbenzoate--CoA ligase</fullName>
        <ecNumber evidence="5">6.2.1.26</ecNumber>
    </recommendedName>
    <alternativeName>
        <fullName evidence="5">o-succinylbenzoyl-CoA synthetase</fullName>
        <shortName evidence="5">OSB-CoA synthetase</shortName>
    </alternativeName>
</protein>
<evidence type="ECO:0000259" key="6">
    <source>
        <dbReference type="Pfam" id="PF00501"/>
    </source>
</evidence>
<dbReference type="SUPFAM" id="SSF56801">
    <property type="entry name" value="Acetyl-CoA synthetase-like"/>
    <property type="match status" value="1"/>
</dbReference>
<dbReference type="InterPro" id="IPR000873">
    <property type="entry name" value="AMP-dep_synth/lig_dom"/>
</dbReference>
<keyword evidence="9" id="KW-1185">Reference proteome</keyword>
<dbReference type="InterPro" id="IPR025110">
    <property type="entry name" value="AMP-bd_C"/>
</dbReference>
<evidence type="ECO:0000256" key="1">
    <source>
        <dbReference type="ARBA" id="ARBA00022428"/>
    </source>
</evidence>
<dbReference type="InterPro" id="IPR010192">
    <property type="entry name" value="MenE"/>
</dbReference>
<reference evidence="8 9" key="1">
    <citation type="submission" date="2024-05" db="EMBL/GenBank/DDBJ databases">
        <title>Genomic Encyclopedia of Type Strains, Phase IV (KMG-IV): sequencing the most valuable type-strain genomes for metagenomic binning, comparative biology and taxonomic classification.</title>
        <authorList>
            <person name="Goeker M."/>
        </authorList>
    </citation>
    <scope>NUCLEOTIDE SEQUENCE [LARGE SCALE GENOMIC DNA]</scope>
    <source>
        <strain evidence="8 9">DSM 25286</strain>
    </source>
</reference>
<dbReference type="PANTHER" id="PTHR43201:SF5">
    <property type="entry name" value="MEDIUM-CHAIN ACYL-COA LIGASE ACSF2, MITOCHONDRIAL"/>
    <property type="match status" value="1"/>
</dbReference>
<comment type="pathway">
    <text evidence="5">Quinol/quinone metabolism; 1,4-dihydroxy-2-naphthoate biosynthesis; 1,4-dihydroxy-2-naphthoate from chorismate: step 5/7.</text>
</comment>
<proteinExistence type="inferred from homology"/>
<comment type="function">
    <text evidence="5">Converts 2-succinylbenzoate (OSB) to 2-succinylbenzoyl-CoA (OSB-CoA).</text>
</comment>
<evidence type="ECO:0000313" key="8">
    <source>
        <dbReference type="EMBL" id="MET3109662.1"/>
    </source>
</evidence>
<dbReference type="HAMAP" id="MF_00731">
    <property type="entry name" value="MenE"/>
    <property type="match status" value="1"/>
</dbReference>
<comment type="pathway">
    <text evidence="5">Quinol/quinone metabolism; menaquinone biosynthesis.</text>
</comment>
<sequence>MENWLKTASEAAPEKTAVKFNSETITYSELYREARTLAGKIKSLGVDRIGVFIYNSSESLKLIHAMMQARIEMVLINTRLTPHEIEQQLNDVGVTMIITTKPLEMDGFEVVRFKALYDLKPVPLEERPINGDDILSIMFTSGTTGRAKAVKQTYANHYASAEGCEKRFGYGTDSVWLQVNPIFHISGLSIVLRCVIAQCTNILVDKFDEEKIFGLMKEEKVTHTSLVPIMLQRLLKVGSDFGTHLEGILLGGAGVTKKVLKEALDNGLPVYNSFGMTETCSQIVSIPYTDGKILDGTVGKALHNVELKVDAGGELLVRAENVTPGYLNAEMEIIDGYFRTGDLARLDEEGYLYILDRRRDLIISGGENIYPKEIEDRVHEVDGVENCVVIKASDAQWGETPVLLVQGDAGIREDILKHLTETLARYKMPREIHFVDEVIMTSTGKVSRQKNYKKYIKNHQSGIPDQ</sequence>
<organism evidence="8 9">
    <name type="scientific">Salinicoccus halitifaciens</name>
    <dbReference type="NCBI Taxonomy" id="1073415"/>
    <lineage>
        <taxon>Bacteria</taxon>
        <taxon>Bacillati</taxon>
        <taxon>Bacillota</taxon>
        <taxon>Bacilli</taxon>
        <taxon>Bacillales</taxon>
        <taxon>Staphylococcaceae</taxon>
        <taxon>Salinicoccus</taxon>
    </lineage>
</organism>
<keyword evidence="2 5" id="KW-0436">Ligase</keyword>
<dbReference type="Gene3D" id="3.30.300.30">
    <property type="match status" value="1"/>
</dbReference>
<evidence type="ECO:0000256" key="4">
    <source>
        <dbReference type="ARBA" id="ARBA00022840"/>
    </source>
</evidence>
<dbReference type="InterPro" id="IPR020845">
    <property type="entry name" value="AMP-binding_CS"/>
</dbReference>
<evidence type="ECO:0000256" key="5">
    <source>
        <dbReference type="HAMAP-Rule" id="MF_00731"/>
    </source>
</evidence>
<dbReference type="PANTHER" id="PTHR43201">
    <property type="entry name" value="ACYL-COA SYNTHETASE"/>
    <property type="match status" value="1"/>
</dbReference>
<feature type="domain" description="AMP-dependent synthetase/ligase" evidence="6">
    <location>
        <begin position="7"/>
        <end position="327"/>
    </location>
</feature>
<evidence type="ECO:0000313" key="9">
    <source>
        <dbReference type="Proteomes" id="UP001549019"/>
    </source>
</evidence>
<dbReference type="EMBL" id="JBDZDV010000001">
    <property type="protein sequence ID" value="MET3109662.1"/>
    <property type="molecule type" value="Genomic_DNA"/>
</dbReference>
<name>A0ABV2E5J4_9STAP</name>